<evidence type="ECO:0000256" key="1">
    <source>
        <dbReference type="SAM" id="Coils"/>
    </source>
</evidence>
<accession>A0LMW5</accession>
<gene>
    <name evidence="3" type="ordered locus">Sfum_3094</name>
</gene>
<keyword evidence="2" id="KW-0812">Transmembrane</keyword>
<protein>
    <recommendedName>
        <fullName evidence="5">Transmembrane protein</fullName>
    </recommendedName>
</protein>
<dbReference type="OrthoDB" id="9806096at2"/>
<feature type="transmembrane region" description="Helical" evidence="2">
    <location>
        <begin position="166"/>
        <end position="189"/>
    </location>
</feature>
<evidence type="ECO:0000313" key="4">
    <source>
        <dbReference type="Proteomes" id="UP000001784"/>
    </source>
</evidence>
<keyword evidence="2" id="KW-1133">Transmembrane helix</keyword>
<dbReference type="eggNOG" id="ENOG502Z7XD">
    <property type="taxonomic scope" value="Bacteria"/>
</dbReference>
<dbReference type="EMBL" id="CP000478">
    <property type="protein sequence ID" value="ABK18767.1"/>
    <property type="molecule type" value="Genomic_DNA"/>
</dbReference>
<sequence length="195" mass="22240">MGDIELPDPDELRDLKEKTFTRRVALVTALFAVMLAITALGGNNAMKAMMLAQQQASNQWAFYQAKVIREHLYRNETFRLQLELLSDKASMKPEVRKELEAAISRVKEEEQRYGREKKEIEQEAKALERERDMNMAKDPYFDYAEVLLQIALVMASISILSSSRMVFFFALGAAICGTILCVNGYLLLFSLPFLS</sequence>
<keyword evidence="4" id="KW-1185">Reference proteome</keyword>
<dbReference type="InterPro" id="IPR025570">
    <property type="entry name" value="DUF4337"/>
</dbReference>
<dbReference type="HOGENOM" id="CLU_098538_2_0_7"/>
<dbReference type="STRING" id="335543.Sfum_3094"/>
<proteinExistence type="predicted"/>
<evidence type="ECO:0000256" key="2">
    <source>
        <dbReference type="SAM" id="Phobius"/>
    </source>
</evidence>
<evidence type="ECO:0008006" key="5">
    <source>
        <dbReference type="Google" id="ProtNLM"/>
    </source>
</evidence>
<organism evidence="3 4">
    <name type="scientific">Syntrophobacter fumaroxidans (strain DSM 10017 / MPOB)</name>
    <dbReference type="NCBI Taxonomy" id="335543"/>
    <lineage>
        <taxon>Bacteria</taxon>
        <taxon>Pseudomonadati</taxon>
        <taxon>Thermodesulfobacteriota</taxon>
        <taxon>Syntrophobacteria</taxon>
        <taxon>Syntrophobacterales</taxon>
        <taxon>Syntrophobacteraceae</taxon>
        <taxon>Syntrophobacter</taxon>
    </lineage>
</organism>
<dbReference type="KEGG" id="sfu:Sfum_3094"/>
<dbReference type="Pfam" id="PF14235">
    <property type="entry name" value="DUF4337"/>
    <property type="match status" value="1"/>
</dbReference>
<name>A0LMW5_SYNFM</name>
<feature type="transmembrane region" description="Helical" evidence="2">
    <location>
        <begin position="20"/>
        <end position="40"/>
    </location>
</feature>
<keyword evidence="1" id="KW-0175">Coiled coil</keyword>
<dbReference type="Proteomes" id="UP000001784">
    <property type="component" value="Chromosome"/>
</dbReference>
<feature type="coiled-coil region" evidence="1">
    <location>
        <begin position="92"/>
        <end position="137"/>
    </location>
</feature>
<evidence type="ECO:0000313" key="3">
    <source>
        <dbReference type="EMBL" id="ABK18767.1"/>
    </source>
</evidence>
<dbReference type="AlphaFoldDB" id="A0LMW5"/>
<dbReference type="RefSeq" id="WP_011699892.1">
    <property type="nucleotide sequence ID" value="NC_008554.1"/>
</dbReference>
<reference evidence="3 4" key="1">
    <citation type="submission" date="2006-10" db="EMBL/GenBank/DDBJ databases">
        <title>Complete sequence of Syntrophobacter fumaroxidans MPOB.</title>
        <authorList>
            <consortium name="US DOE Joint Genome Institute"/>
            <person name="Copeland A."/>
            <person name="Lucas S."/>
            <person name="Lapidus A."/>
            <person name="Barry K."/>
            <person name="Detter J.C."/>
            <person name="Glavina del Rio T."/>
            <person name="Hammon N."/>
            <person name="Israni S."/>
            <person name="Pitluck S."/>
            <person name="Goltsman E.G."/>
            <person name="Martinez M."/>
            <person name="Schmutz J."/>
            <person name="Larimer F."/>
            <person name="Land M."/>
            <person name="Hauser L."/>
            <person name="Kyrpides N."/>
            <person name="Kim E."/>
            <person name="Boone D.R."/>
            <person name="Brockman F."/>
            <person name="Culley D."/>
            <person name="Ferry J."/>
            <person name="Gunsalus R."/>
            <person name="McInerney M.J."/>
            <person name="Morrison M."/>
            <person name="Plugge C."/>
            <person name="Rohlin L."/>
            <person name="Scholten J."/>
            <person name="Sieber J."/>
            <person name="Stams A.J.M."/>
            <person name="Worm P."/>
            <person name="Henstra A.M."/>
            <person name="Richardson P."/>
        </authorList>
    </citation>
    <scope>NUCLEOTIDE SEQUENCE [LARGE SCALE GENOMIC DNA]</scope>
    <source>
        <strain evidence="4">DSM 10017 / MPOB</strain>
    </source>
</reference>
<keyword evidence="2" id="KW-0472">Membrane</keyword>
<dbReference type="InParanoid" id="A0LMW5"/>